<sequence length="389" mass="45201">MKKIAIITTHPIQYHAPLFRLLTERKRIALKVFYTWGQSQDAVFDVRFGMKRSWDIPLLDGYEYEFVKNISKHPDSNRFFGVRNPGLINQLKQEKFDVIIVYRWSLFSHLRILRSFGSGTKLFFRGDSHLQKSEKWFKRLLKTILLRYVYKKVDYAFYVGEQNRAYYLQVGLTEKQLRYTPHAIDNERFAIDADEWELKANIERAALSIPQNSVVFLYAGKFYEIKQLELLINAFRQLKADDYRLLLIGNGEQEKQLITLAANDHRIHFQPFRNQSEMPLVYRMGDVFILPSKSETWGLAVNEAMACGRPAIVSDACGCAPELIIEGETGFVFRSGDSNDLLQQMIKFSSIAVARRQGNNALLHIQHFSLERVAEVIEQAVLETTTQEK</sequence>
<keyword evidence="3" id="KW-1185">Reference proteome</keyword>
<dbReference type="Proteomes" id="UP000515344">
    <property type="component" value="Chromosome"/>
</dbReference>
<reference evidence="3" key="1">
    <citation type="submission" date="2020-08" db="EMBL/GenBank/DDBJ databases">
        <title>Lacibacter sp. S13-6-6 genome sequencing.</title>
        <authorList>
            <person name="Jin L."/>
        </authorList>
    </citation>
    <scope>NUCLEOTIDE SEQUENCE [LARGE SCALE GENOMIC DNA]</scope>
    <source>
        <strain evidence="3">S13-6-6</strain>
    </source>
</reference>
<dbReference type="RefSeq" id="WP_182803698.1">
    <property type="nucleotide sequence ID" value="NZ_CP060007.1"/>
</dbReference>
<protein>
    <submittedName>
        <fullName evidence="2">Glycosyltransferase family 4 protein</fullName>
    </submittedName>
</protein>
<feature type="domain" description="Glycosyl transferase family 1" evidence="1">
    <location>
        <begin position="202"/>
        <end position="351"/>
    </location>
</feature>
<dbReference type="InterPro" id="IPR001296">
    <property type="entry name" value="Glyco_trans_1"/>
</dbReference>
<dbReference type="InterPro" id="IPR050194">
    <property type="entry name" value="Glycosyltransferase_grp1"/>
</dbReference>
<dbReference type="EMBL" id="CP060007">
    <property type="protein sequence ID" value="QNA45012.1"/>
    <property type="molecule type" value="Genomic_DNA"/>
</dbReference>
<dbReference type="Pfam" id="PF00534">
    <property type="entry name" value="Glycos_transf_1"/>
    <property type="match status" value="1"/>
</dbReference>
<dbReference type="Gene3D" id="3.40.50.2000">
    <property type="entry name" value="Glycogen Phosphorylase B"/>
    <property type="match status" value="2"/>
</dbReference>
<gene>
    <name evidence="2" type="ORF">H4075_02115</name>
</gene>
<organism evidence="2 3">
    <name type="scientific">Lacibacter sediminis</name>
    <dbReference type="NCBI Taxonomy" id="2760713"/>
    <lineage>
        <taxon>Bacteria</taxon>
        <taxon>Pseudomonadati</taxon>
        <taxon>Bacteroidota</taxon>
        <taxon>Chitinophagia</taxon>
        <taxon>Chitinophagales</taxon>
        <taxon>Chitinophagaceae</taxon>
        <taxon>Lacibacter</taxon>
    </lineage>
</organism>
<dbReference type="GO" id="GO:0016757">
    <property type="term" value="F:glycosyltransferase activity"/>
    <property type="evidence" value="ECO:0007669"/>
    <property type="project" value="InterPro"/>
</dbReference>
<dbReference type="SUPFAM" id="SSF53756">
    <property type="entry name" value="UDP-Glycosyltransferase/glycogen phosphorylase"/>
    <property type="match status" value="1"/>
</dbReference>
<dbReference type="PANTHER" id="PTHR45947">
    <property type="entry name" value="SULFOQUINOVOSYL TRANSFERASE SQD2"/>
    <property type="match status" value="1"/>
</dbReference>
<proteinExistence type="predicted"/>
<evidence type="ECO:0000259" key="1">
    <source>
        <dbReference type="Pfam" id="PF00534"/>
    </source>
</evidence>
<accession>A0A7G5XHQ9</accession>
<dbReference type="CDD" id="cd03801">
    <property type="entry name" value="GT4_PimA-like"/>
    <property type="match status" value="1"/>
</dbReference>
<dbReference type="PANTHER" id="PTHR45947:SF3">
    <property type="entry name" value="SULFOQUINOVOSYL TRANSFERASE SQD2"/>
    <property type="match status" value="1"/>
</dbReference>
<name>A0A7G5XHQ9_9BACT</name>
<evidence type="ECO:0000313" key="2">
    <source>
        <dbReference type="EMBL" id="QNA45012.1"/>
    </source>
</evidence>
<dbReference type="AlphaFoldDB" id="A0A7G5XHQ9"/>
<evidence type="ECO:0000313" key="3">
    <source>
        <dbReference type="Proteomes" id="UP000515344"/>
    </source>
</evidence>
<dbReference type="KEGG" id="lacs:H4075_02115"/>